<sequence>MMSRKKHRCCQLFQGESSEYDLQRINIVMLLSSRHSSKVERESNQWRRASSEYGEMGQLN</sequence>
<proteinExistence type="predicted"/>
<name>A0A1J1IC43_9DIPT</name>
<organism evidence="2 3">
    <name type="scientific">Clunio marinus</name>
    <dbReference type="NCBI Taxonomy" id="568069"/>
    <lineage>
        <taxon>Eukaryota</taxon>
        <taxon>Metazoa</taxon>
        <taxon>Ecdysozoa</taxon>
        <taxon>Arthropoda</taxon>
        <taxon>Hexapoda</taxon>
        <taxon>Insecta</taxon>
        <taxon>Pterygota</taxon>
        <taxon>Neoptera</taxon>
        <taxon>Endopterygota</taxon>
        <taxon>Diptera</taxon>
        <taxon>Nematocera</taxon>
        <taxon>Chironomoidea</taxon>
        <taxon>Chironomidae</taxon>
        <taxon>Clunio</taxon>
    </lineage>
</organism>
<evidence type="ECO:0000256" key="1">
    <source>
        <dbReference type="SAM" id="MobiDB-lite"/>
    </source>
</evidence>
<accession>A0A1J1IC43</accession>
<dbReference type="Proteomes" id="UP000183832">
    <property type="component" value="Unassembled WGS sequence"/>
</dbReference>
<gene>
    <name evidence="2" type="ORF">CLUMA_CG010292</name>
</gene>
<keyword evidence="3" id="KW-1185">Reference proteome</keyword>
<evidence type="ECO:0000313" key="2">
    <source>
        <dbReference type="EMBL" id="CRK96550.1"/>
    </source>
</evidence>
<dbReference type="AlphaFoldDB" id="A0A1J1IC43"/>
<reference evidence="2 3" key="1">
    <citation type="submission" date="2015-04" db="EMBL/GenBank/DDBJ databases">
        <authorList>
            <person name="Syromyatnikov M.Y."/>
            <person name="Popov V.N."/>
        </authorList>
    </citation>
    <scope>NUCLEOTIDE SEQUENCE [LARGE SCALE GENOMIC DNA]</scope>
</reference>
<protein>
    <submittedName>
        <fullName evidence="2">CLUMA_CG010292, isoform A</fullName>
    </submittedName>
</protein>
<dbReference type="EMBL" id="CVRI01000044">
    <property type="protein sequence ID" value="CRK96550.1"/>
    <property type="molecule type" value="Genomic_DNA"/>
</dbReference>
<evidence type="ECO:0000313" key="3">
    <source>
        <dbReference type="Proteomes" id="UP000183832"/>
    </source>
</evidence>
<feature type="region of interest" description="Disordered" evidence="1">
    <location>
        <begin position="40"/>
        <end position="60"/>
    </location>
</feature>